<evidence type="ECO:0000256" key="1">
    <source>
        <dbReference type="SAM" id="MobiDB-lite"/>
    </source>
</evidence>
<keyword evidence="3" id="KW-1185">Reference proteome</keyword>
<dbReference type="AlphaFoldDB" id="A0A165FR38"/>
<feature type="compositionally biased region" description="Acidic residues" evidence="1">
    <location>
        <begin position="48"/>
        <end position="70"/>
    </location>
</feature>
<dbReference type="Proteomes" id="UP000077266">
    <property type="component" value="Unassembled WGS sequence"/>
</dbReference>
<gene>
    <name evidence="2" type="ORF">EXIGLDRAFT_721500</name>
</gene>
<protein>
    <submittedName>
        <fullName evidence="2">Uncharacterized protein</fullName>
    </submittedName>
</protein>
<proteinExistence type="predicted"/>
<feature type="compositionally biased region" description="Acidic residues" evidence="1">
    <location>
        <begin position="79"/>
        <end position="90"/>
    </location>
</feature>
<feature type="region of interest" description="Disordered" evidence="1">
    <location>
        <begin position="37"/>
        <end position="90"/>
    </location>
</feature>
<evidence type="ECO:0000313" key="3">
    <source>
        <dbReference type="Proteomes" id="UP000077266"/>
    </source>
</evidence>
<name>A0A165FR38_EXIGL</name>
<sequence>MQRGKDDEDTPFDSGDIETITEACEKRNIEFRCGIAAHGSRGGAPVTDDNDDPDYLSNDSLEDDDEDDYYISDSSLSNDPDDADNGDGLF</sequence>
<organism evidence="2 3">
    <name type="scientific">Exidia glandulosa HHB12029</name>
    <dbReference type="NCBI Taxonomy" id="1314781"/>
    <lineage>
        <taxon>Eukaryota</taxon>
        <taxon>Fungi</taxon>
        <taxon>Dikarya</taxon>
        <taxon>Basidiomycota</taxon>
        <taxon>Agaricomycotina</taxon>
        <taxon>Agaricomycetes</taxon>
        <taxon>Auriculariales</taxon>
        <taxon>Exidiaceae</taxon>
        <taxon>Exidia</taxon>
    </lineage>
</organism>
<dbReference type="EMBL" id="KV426074">
    <property type="protein sequence ID" value="KZV89398.1"/>
    <property type="molecule type" value="Genomic_DNA"/>
</dbReference>
<dbReference type="InParanoid" id="A0A165FR38"/>
<evidence type="ECO:0000313" key="2">
    <source>
        <dbReference type="EMBL" id="KZV89398.1"/>
    </source>
</evidence>
<accession>A0A165FR38</accession>
<reference evidence="2 3" key="1">
    <citation type="journal article" date="2016" name="Mol. Biol. Evol.">
        <title>Comparative Genomics of Early-Diverging Mushroom-Forming Fungi Provides Insights into the Origins of Lignocellulose Decay Capabilities.</title>
        <authorList>
            <person name="Nagy L.G."/>
            <person name="Riley R."/>
            <person name="Tritt A."/>
            <person name="Adam C."/>
            <person name="Daum C."/>
            <person name="Floudas D."/>
            <person name="Sun H."/>
            <person name="Yadav J.S."/>
            <person name="Pangilinan J."/>
            <person name="Larsson K.H."/>
            <person name="Matsuura K."/>
            <person name="Barry K."/>
            <person name="Labutti K."/>
            <person name="Kuo R."/>
            <person name="Ohm R.A."/>
            <person name="Bhattacharya S.S."/>
            <person name="Shirouzu T."/>
            <person name="Yoshinaga Y."/>
            <person name="Martin F.M."/>
            <person name="Grigoriev I.V."/>
            <person name="Hibbett D.S."/>
        </authorList>
    </citation>
    <scope>NUCLEOTIDE SEQUENCE [LARGE SCALE GENOMIC DNA]</scope>
    <source>
        <strain evidence="2 3">HHB12029</strain>
    </source>
</reference>